<dbReference type="AlphaFoldDB" id="A0A4P9IYC0"/>
<accession>A0A4P9IYC0</accession>
<dbReference type="GeneID" id="88774594"/>
<dbReference type="EMBL" id="CP040558">
    <property type="protein sequence ID" value="QCU73491.1"/>
    <property type="molecule type" value="Genomic_DNA"/>
</dbReference>
<dbReference type="KEGG" id="pdv:FFU37_02965"/>
<protein>
    <submittedName>
        <fullName evidence="1">Uncharacterized protein</fullName>
    </submittedName>
</protein>
<proteinExistence type="predicted"/>
<name>A0A4P9IYC0_9GAMM</name>
<dbReference type="Proteomes" id="UP000310065">
    <property type="component" value="Chromosome L1"/>
</dbReference>
<sequence length="97" mass="11584">MPKLTKEQTRLLIWLSLENTYFEICREIGYSYRQKNGLHTYVNKHGQPFKFDTRTLGKLVNEELVTSEIIYHFGVKYEHYFLTKKGRGFVFAYANPK</sequence>
<reference evidence="1 2" key="1">
    <citation type="submission" date="2019-05" db="EMBL/GenBank/DDBJ databases">
        <title>Complete genome sequence of Pseudoalteromonas sp. 16-SW-7(T) isolated from the Okhotsk Sea, Russia.</title>
        <authorList>
            <person name="Nguyen T.H."/>
            <person name="Nedashkovskaya O.I."/>
            <person name="Kim S.-G."/>
        </authorList>
    </citation>
    <scope>NUCLEOTIDE SEQUENCE [LARGE SCALE GENOMIC DNA]</scope>
    <source>
        <strain evidence="1 2">16-SW-7</strain>
    </source>
</reference>
<dbReference type="RefSeq" id="WP_138488681.1">
    <property type="nucleotide sequence ID" value="NZ_CP040558.1"/>
</dbReference>
<evidence type="ECO:0000313" key="1">
    <source>
        <dbReference type="EMBL" id="QCU73491.1"/>
    </source>
</evidence>
<evidence type="ECO:0000313" key="2">
    <source>
        <dbReference type="Proteomes" id="UP000310065"/>
    </source>
</evidence>
<gene>
    <name evidence="1" type="ORF">FFU37_02965</name>
</gene>
<organism evidence="1 2">
    <name type="scientific">Pseudoalteromonas distincta</name>
    <dbReference type="NCBI Taxonomy" id="77608"/>
    <lineage>
        <taxon>Bacteria</taxon>
        <taxon>Pseudomonadati</taxon>
        <taxon>Pseudomonadota</taxon>
        <taxon>Gammaproteobacteria</taxon>
        <taxon>Alteromonadales</taxon>
        <taxon>Pseudoalteromonadaceae</taxon>
        <taxon>Pseudoalteromonas</taxon>
    </lineage>
</organism>